<dbReference type="RefSeq" id="WP_008623023.1">
    <property type="nucleotide sequence ID" value="NZ_JH376661.1"/>
</dbReference>
<comment type="caution">
    <text evidence="2">The sequence shown here is derived from an EMBL/GenBank/DDBJ whole genome shotgun (WGS) entry which is preliminary data.</text>
</comment>
<organism evidence="2 3">
    <name type="scientific">Paraprevotella clara YIT 11840</name>
    <dbReference type="NCBI Taxonomy" id="762968"/>
    <lineage>
        <taxon>Bacteria</taxon>
        <taxon>Pseudomonadati</taxon>
        <taxon>Bacteroidota</taxon>
        <taxon>Bacteroidia</taxon>
        <taxon>Bacteroidales</taxon>
        <taxon>Prevotellaceae</taxon>
        <taxon>Paraprevotella</taxon>
    </lineage>
</organism>
<dbReference type="SUPFAM" id="SSF56935">
    <property type="entry name" value="Porins"/>
    <property type="match status" value="1"/>
</dbReference>
<sequence>MTKTMIDKPKIIHNNEKIFLQPPSALAALLSSLASFDAMGQVIYGGVFNSVTRQRLHDVKVELMDKQYVTLDSMRNPKNNRIADRQGAWFFDMEKRPAQPYILRFKAEGYETQDVPVDSFTFRRREVARFIADVYLEKAIKHKALGEVTVKATKVKIYTRGDTVVYNADAFQLAEGSMLDALIRQLPGVELKDDGRILVNGRYVENLLLNGEDFFKGEPSVMLENLPAYAVKDVKVYDKDGKLSEFLGRKTGDEELVMDVRLKREYSVGWLANAEGAYGTEERYRARLFGLRFTPHTRFSAFANFNNMNENRQPGYNGEWSPAQLTGGLRSNKNFGVNYMVNEKDGKYKLNGSASYMHYDTDVRSQTTGVNFLPDGDTYSKEAHEQFYCQTWFNTSHTFQFTWDKVFLNLQPSFNWGKWDDRNTYLSGTFNTDPEPYASGNLLDSLASPEAGDLMRRIAINRSKTDQSNKGNKTNAAFSAYSAIKTGLGNDNLNLYTNVRYNDYEQRWYEHYRLDYPAGGGQTDYRNKYTNDDGPIRDLNLNAGGEYWLWFPHNLAVAPGYNYHWHDNTKRYELYRLDELAGWGEDGDHPLGMLPSEAELLQQTLDAPNSYWSYLTDYSHRGSLYAKWEGKPRTSGEGTWWYVEARLPLMYVWQTLDYQRERLDTTVSCRHVMFEPSFRVYGRWHNFQRGIDIRYNKSVSFPSMTSFIDIRSTDDPLNIRLSNTGLKNSHQHNVSVYYYLNSNRKQRYFNTYWSYSITQDAVAQGYVYDKATGVRTYRPENVNGNYNIGGNVNYSMPLDKARRLTLNSGLWSRLYNSVDLVGVTDGMAPRRSTVQTYNSGGSLNMEYAFPKDVKVGVKARCTWNYLTGSREDFTPLNTYDYNYGLIAQAELPWDLQFNTDLTLYSRRGYGESSMNTDDIVWNATLSKKLFKNRVTLSLDGFDILGQLSNVTQTLNGQGRYETWRNVIPSYAMLRLAYNLDIKPAKRRGE</sequence>
<dbReference type="Proteomes" id="UP000003598">
    <property type="component" value="Unassembled WGS sequence"/>
</dbReference>
<accession>G5SWK9</accession>
<evidence type="ECO:0000259" key="1">
    <source>
        <dbReference type="Pfam" id="PF14905"/>
    </source>
</evidence>
<dbReference type="OrthoDB" id="1075943at2"/>
<dbReference type="STRING" id="762968.HMPREF9441_03782"/>
<keyword evidence="3" id="KW-1185">Reference proteome</keyword>
<protein>
    <recommendedName>
        <fullName evidence="1">Outer membrane protein beta-barrel domain-containing protein</fullName>
    </recommendedName>
</protein>
<proteinExistence type="predicted"/>
<name>G5SWK9_9BACT</name>
<gene>
    <name evidence="2" type="ORF">HMPREF9441_03782</name>
</gene>
<dbReference type="AlphaFoldDB" id="G5SWK9"/>
<evidence type="ECO:0000313" key="2">
    <source>
        <dbReference type="EMBL" id="EHG98240.1"/>
    </source>
</evidence>
<dbReference type="EMBL" id="AFFY01000098">
    <property type="protein sequence ID" value="EHG98240.1"/>
    <property type="molecule type" value="Genomic_DNA"/>
</dbReference>
<dbReference type="InterPro" id="IPR041700">
    <property type="entry name" value="OMP_b-brl_3"/>
</dbReference>
<dbReference type="PATRIC" id="fig|762968.3.peg.3308"/>
<dbReference type="GeneID" id="93558931"/>
<dbReference type="HOGENOM" id="CLU_012729_0_0_10"/>
<feature type="domain" description="Outer membrane protein beta-barrel" evidence="1">
    <location>
        <begin position="835"/>
        <end position="965"/>
    </location>
</feature>
<dbReference type="eggNOG" id="COG4206">
    <property type="taxonomic scope" value="Bacteria"/>
</dbReference>
<dbReference type="Pfam" id="PF14905">
    <property type="entry name" value="OMP_b-brl_3"/>
    <property type="match status" value="2"/>
</dbReference>
<reference evidence="2 3" key="1">
    <citation type="submission" date="2011-03" db="EMBL/GenBank/DDBJ databases">
        <authorList>
            <person name="Weinstock G."/>
            <person name="Sodergren E."/>
            <person name="Clifton S."/>
            <person name="Fulton L."/>
            <person name="Fulton B."/>
            <person name="Courtney L."/>
            <person name="Fronick C."/>
            <person name="Harrison M."/>
            <person name="Strong C."/>
            <person name="Farmer C."/>
            <person name="Delahaunty K."/>
            <person name="Markovic C."/>
            <person name="Hall O."/>
            <person name="Minx P."/>
            <person name="Tomlinson C."/>
            <person name="Mitreva M."/>
            <person name="Hou S."/>
            <person name="Chen J."/>
            <person name="Wollam A."/>
            <person name="Pepin K.H."/>
            <person name="Johnson M."/>
            <person name="Bhonagiri V."/>
            <person name="Zhang X."/>
            <person name="Suruliraj S."/>
            <person name="Warren W."/>
            <person name="Chinwalla A."/>
            <person name="Mardis E.R."/>
            <person name="Wilson R.K."/>
        </authorList>
    </citation>
    <scope>NUCLEOTIDE SEQUENCE [LARGE SCALE GENOMIC DNA]</scope>
    <source>
        <strain evidence="2 3">YIT 11840</strain>
    </source>
</reference>
<feature type="domain" description="Outer membrane protein beta-barrel" evidence="1">
    <location>
        <begin position="691"/>
        <end position="808"/>
    </location>
</feature>
<evidence type="ECO:0000313" key="3">
    <source>
        <dbReference type="Proteomes" id="UP000003598"/>
    </source>
</evidence>